<sequence length="224" mass="25245">MPSKSPIKSTTLPETNRFNGRALWKLLKEKYAGSDLVSCSAALDHFLDLKYQDVASFCSAIRLSNQRLVLANVLKGDQVKIMIMLCKLPRGQYQLFRDIIAMGFATKTFESAIKQLKSYALSNNIKKELMSKTQATMMTTASTSKPTVLCLHCGKTGHRPHNCWVKHPEKAPKTKAAHLTIQENYPQLSDKSSSDADGYFTYLQTPDGNCNHLNDCKWENVKYF</sequence>
<name>A0A2N5VWP6_9BASI</name>
<accession>A0A2N5VWP6</accession>
<dbReference type="GO" id="GO:0003676">
    <property type="term" value="F:nucleic acid binding"/>
    <property type="evidence" value="ECO:0007669"/>
    <property type="project" value="InterPro"/>
</dbReference>
<feature type="domain" description="CCHC-type" evidence="2">
    <location>
        <begin position="150"/>
        <end position="163"/>
    </location>
</feature>
<keyword evidence="1" id="KW-0863">Zinc-finger</keyword>
<evidence type="ECO:0000313" key="3">
    <source>
        <dbReference type="EMBL" id="PLW54382.1"/>
    </source>
</evidence>
<reference evidence="3 4" key="1">
    <citation type="submission" date="2017-11" db="EMBL/GenBank/DDBJ databases">
        <title>De novo assembly and phasing of dikaryotic genomes from two isolates of Puccinia coronata f. sp. avenae, the causal agent of oat crown rust.</title>
        <authorList>
            <person name="Miller M.E."/>
            <person name="Zhang Y."/>
            <person name="Omidvar V."/>
            <person name="Sperschneider J."/>
            <person name="Schwessinger B."/>
            <person name="Raley C."/>
            <person name="Palmer J.M."/>
            <person name="Garnica D."/>
            <person name="Upadhyaya N."/>
            <person name="Rathjen J."/>
            <person name="Taylor J.M."/>
            <person name="Park R.F."/>
            <person name="Dodds P.N."/>
            <person name="Hirsch C.D."/>
            <person name="Kianian S.F."/>
            <person name="Figueroa M."/>
        </authorList>
    </citation>
    <scope>NUCLEOTIDE SEQUENCE [LARGE SCALE GENOMIC DNA]</scope>
    <source>
        <strain evidence="3">12NC29</strain>
    </source>
</reference>
<evidence type="ECO:0000313" key="4">
    <source>
        <dbReference type="Proteomes" id="UP000235388"/>
    </source>
</evidence>
<dbReference type="Proteomes" id="UP000235388">
    <property type="component" value="Unassembled WGS sequence"/>
</dbReference>
<protein>
    <recommendedName>
        <fullName evidence="2">CCHC-type domain-containing protein</fullName>
    </recommendedName>
</protein>
<dbReference type="InterPro" id="IPR001878">
    <property type="entry name" value="Znf_CCHC"/>
</dbReference>
<comment type="caution">
    <text evidence="3">The sequence shown here is derived from an EMBL/GenBank/DDBJ whole genome shotgun (WGS) entry which is preliminary data.</text>
</comment>
<evidence type="ECO:0000256" key="1">
    <source>
        <dbReference type="PROSITE-ProRule" id="PRU00047"/>
    </source>
</evidence>
<proteinExistence type="predicted"/>
<dbReference type="AlphaFoldDB" id="A0A2N5VWP6"/>
<dbReference type="STRING" id="200324.A0A2N5VWP6"/>
<dbReference type="PROSITE" id="PS50158">
    <property type="entry name" value="ZF_CCHC"/>
    <property type="match status" value="1"/>
</dbReference>
<gene>
    <name evidence="3" type="ORF">PCANC_04945</name>
</gene>
<keyword evidence="1" id="KW-0479">Metal-binding</keyword>
<evidence type="ECO:0000259" key="2">
    <source>
        <dbReference type="PROSITE" id="PS50158"/>
    </source>
</evidence>
<dbReference type="EMBL" id="PGCJ01000047">
    <property type="protein sequence ID" value="PLW54382.1"/>
    <property type="molecule type" value="Genomic_DNA"/>
</dbReference>
<organism evidence="3 4">
    <name type="scientific">Puccinia coronata f. sp. avenae</name>
    <dbReference type="NCBI Taxonomy" id="200324"/>
    <lineage>
        <taxon>Eukaryota</taxon>
        <taxon>Fungi</taxon>
        <taxon>Dikarya</taxon>
        <taxon>Basidiomycota</taxon>
        <taxon>Pucciniomycotina</taxon>
        <taxon>Pucciniomycetes</taxon>
        <taxon>Pucciniales</taxon>
        <taxon>Pucciniaceae</taxon>
        <taxon>Puccinia</taxon>
    </lineage>
</organism>
<keyword evidence="4" id="KW-1185">Reference proteome</keyword>
<dbReference type="OrthoDB" id="2783063at2759"/>
<dbReference type="GO" id="GO:0008270">
    <property type="term" value="F:zinc ion binding"/>
    <property type="evidence" value="ECO:0007669"/>
    <property type="project" value="UniProtKB-KW"/>
</dbReference>
<keyword evidence="1" id="KW-0862">Zinc</keyword>